<protein>
    <submittedName>
        <fullName evidence="2">Uncharacterized protein</fullName>
    </submittedName>
</protein>
<sequence>MGFHCPLFPHLVRIWVTKILKLGQSGEKFALMFFITKCTVLVALHAGGAFRIVKLTNKPSKSPPKLQGTPDKGKDRAVRFWWKVERSSRLSGGRNTGFFLSCSGSVK</sequence>
<name>A0ABV0TUY2_9TELE</name>
<dbReference type="Proteomes" id="UP001482620">
    <property type="component" value="Unassembled WGS sequence"/>
</dbReference>
<feature type="transmembrane region" description="Helical" evidence="1">
    <location>
        <begin position="29"/>
        <end position="53"/>
    </location>
</feature>
<organism evidence="2 3">
    <name type="scientific">Ilyodon furcidens</name>
    <name type="common">goldbreast splitfin</name>
    <dbReference type="NCBI Taxonomy" id="33524"/>
    <lineage>
        <taxon>Eukaryota</taxon>
        <taxon>Metazoa</taxon>
        <taxon>Chordata</taxon>
        <taxon>Craniata</taxon>
        <taxon>Vertebrata</taxon>
        <taxon>Euteleostomi</taxon>
        <taxon>Actinopterygii</taxon>
        <taxon>Neopterygii</taxon>
        <taxon>Teleostei</taxon>
        <taxon>Neoteleostei</taxon>
        <taxon>Acanthomorphata</taxon>
        <taxon>Ovalentaria</taxon>
        <taxon>Atherinomorphae</taxon>
        <taxon>Cyprinodontiformes</taxon>
        <taxon>Goodeidae</taxon>
        <taxon>Ilyodon</taxon>
    </lineage>
</organism>
<comment type="caution">
    <text evidence="2">The sequence shown here is derived from an EMBL/GenBank/DDBJ whole genome shotgun (WGS) entry which is preliminary data.</text>
</comment>
<gene>
    <name evidence="2" type="ORF">ILYODFUR_014726</name>
</gene>
<reference evidence="2 3" key="1">
    <citation type="submission" date="2021-06" db="EMBL/GenBank/DDBJ databases">
        <authorList>
            <person name="Palmer J.M."/>
        </authorList>
    </citation>
    <scope>NUCLEOTIDE SEQUENCE [LARGE SCALE GENOMIC DNA]</scope>
    <source>
        <strain evidence="3">if_2019</strain>
        <tissue evidence="2">Muscle</tissue>
    </source>
</reference>
<evidence type="ECO:0000256" key="1">
    <source>
        <dbReference type="SAM" id="Phobius"/>
    </source>
</evidence>
<keyword evidence="1" id="KW-0472">Membrane</keyword>
<dbReference type="EMBL" id="JAHRIQ010047596">
    <property type="protein sequence ID" value="MEQ2236641.1"/>
    <property type="molecule type" value="Genomic_DNA"/>
</dbReference>
<evidence type="ECO:0000313" key="2">
    <source>
        <dbReference type="EMBL" id="MEQ2236641.1"/>
    </source>
</evidence>
<keyword evidence="1" id="KW-0812">Transmembrane</keyword>
<proteinExistence type="predicted"/>
<evidence type="ECO:0000313" key="3">
    <source>
        <dbReference type="Proteomes" id="UP001482620"/>
    </source>
</evidence>
<keyword evidence="1" id="KW-1133">Transmembrane helix</keyword>
<keyword evidence="3" id="KW-1185">Reference proteome</keyword>
<accession>A0ABV0TUY2</accession>